<dbReference type="OrthoDB" id="329702at2"/>
<dbReference type="EMBL" id="PYGB01000009">
    <property type="protein sequence ID" value="PSK84177.1"/>
    <property type="molecule type" value="Genomic_DNA"/>
</dbReference>
<proteinExistence type="predicted"/>
<name>A0A1X6ZQD1_9RHOB</name>
<evidence type="ECO:0000313" key="5">
    <source>
        <dbReference type="Proteomes" id="UP000240624"/>
    </source>
</evidence>
<keyword evidence="5" id="KW-1185">Reference proteome</keyword>
<evidence type="ECO:0000259" key="1">
    <source>
        <dbReference type="SMART" id="SM00065"/>
    </source>
</evidence>
<gene>
    <name evidence="2" type="ORF">CLV79_109153</name>
    <name evidence="3" type="ORF">LOS8367_02744</name>
</gene>
<evidence type="ECO:0000313" key="4">
    <source>
        <dbReference type="Proteomes" id="UP000193495"/>
    </source>
</evidence>
<dbReference type="InterPro" id="IPR012349">
    <property type="entry name" value="Split_barrel_FMN-bd"/>
</dbReference>
<dbReference type="RefSeq" id="WP_085897064.1">
    <property type="nucleotide sequence ID" value="NZ_FWFY01000009.1"/>
</dbReference>
<feature type="domain" description="GAF" evidence="1">
    <location>
        <begin position="158"/>
        <end position="321"/>
    </location>
</feature>
<accession>A0A1X6ZQD1</accession>
<dbReference type="SUPFAM" id="SSF55781">
    <property type="entry name" value="GAF domain-like"/>
    <property type="match status" value="1"/>
</dbReference>
<dbReference type="Gene3D" id="2.30.110.10">
    <property type="entry name" value="Electron Transport, Fmn-binding Protein, Chain A"/>
    <property type="match status" value="1"/>
</dbReference>
<dbReference type="InterPro" id="IPR003018">
    <property type="entry name" value="GAF"/>
</dbReference>
<dbReference type="Proteomes" id="UP000193495">
    <property type="component" value="Unassembled WGS sequence"/>
</dbReference>
<dbReference type="InterPro" id="IPR029016">
    <property type="entry name" value="GAF-like_dom_sf"/>
</dbReference>
<dbReference type="Gene3D" id="3.30.450.40">
    <property type="match status" value="1"/>
</dbReference>
<dbReference type="PANTHER" id="PTHR40660">
    <property type="entry name" value="5'-PHOSPHATE OXIDASE PUTATIVE DOMAIN-CONTAINING PROTEIN-RELATED"/>
    <property type="match status" value="1"/>
</dbReference>
<reference evidence="2 5" key="2">
    <citation type="submission" date="2018-03" db="EMBL/GenBank/DDBJ databases">
        <title>Genomic Encyclopedia of Archaeal and Bacterial Type Strains, Phase II (KMG-II): from individual species to whole genera.</title>
        <authorList>
            <person name="Goeker M."/>
        </authorList>
    </citation>
    <scope>NUCLEOTIDE SEQUENCE [LARGE SCALE GENOMIC DNA]</scope>
    <source>
        <strain evidence="2 5">DSM 29956</strain>
    </source>
</reference>
<dbReference type="SMART" id="SM00065">
    <property type="entry name" value="GAF"/>
    <property type="match status" value="1"/>
</dbReference>
<evidence type="ECO:0000313" key="3">
    <source>
        <dbReference type="EMBL" id="SLN58110.1"/>
    </source>
</evidence>
<dbReference type="Pfam" id="PF01243">
    <property type="entry name" value="PNPOx_N"/>
    <property type="match status" value="1"/>
</dbReference>
<dbReference type="AlphaFoldDB" id="A0A1X6ZQD1"/>
<organism evidence="3 4">
    <name type="scientific">Limimaricola soesokkakensis</name>
    <dbReference type="NCBI Taxonomy" id="1343159"/>
    <lineage>
        <taxon>Bacteria</taxon>
        <taxon>Pseudomonadati</taxon>
        <taxon>Pseudomonadota</taxon>
        <taxon>Alphaproteobacteria</taxon>
        <taxon>Rhodobacterales</taxon>
        <taxon>Paracoccaceae</taxon>
        <taxon>Limimaricola</taxon>
    </lineage>
</organism>
<dbReference type="PANTHER" id="PTHR40660:SF1">
    <property type="entry name" value="5'-PHOSPHATE OXIDASE PUTATIVE DOMAIN-CONTAINING PROTEIN-RELATED"/>
    <property type="match status" value="1"/>
</dbReference>
<dbReference type="Pfam" id="PF13185">
    <property type="entry name" value="GAF_2"/>
    <property type="match status" value="1"/>
</dbReference>
<dbReference type="EMBL" id="FWFY01000009">
    <property type="protein sequence ID" value="SLN58110.1"/>
    <property type="molecule type" value="Genomic_DNA"/>
</dbReference>
<reference evidence="3 4" key="1">
    <citation type="submission" date="2017-03" db="EMBL/GenBank/DDBJ databases">
        <authorList>
            <person name="Afonso C.L."/>
            <person name="Miller P.J."/>
            <person name="Scott M.A."/>
            <person name="Spackman E."/>
            <person name="Goraichik I."/>
            <person name="Dimitrov K.M."/>
            <person name="Suarez D.L."/>
            <person name="Swayne D.E."/>
        </authorList>
    </citation>
    <scope>NUCLEOTIDE SEQUENCE [LARGE SCALE GENOMIC DNA]</scope>
    <source>
        <strain evidence="3 4">CECT 8367</strain>
    </source>
</reference>
<sequence>MTTLDQIRNCLEGVVPAFLATSDGEGMPNVSEISQVHYVDPGHVALSYQFFNKTRRNVLATRVASVIVVDPDSNAQYRLELDFEETQTSGPLFEAMRAKLAGIASHTHMESVFRLLGSDVYEVRVIEPLPSRRLEVLRPCNPLSAARRVAAELTTSEEVGPLLDRFLAALERQMGIGHSMVLMLDPETGRLFTVASHGYPSTGIGFDVGLGQGVIGVAAAEGVPIRIGHLAADYSYGEAVHSAAGIDGPAGSATGVPYPGLEAPLSQIALPLRPMGETVGVLFAESPQRNRFGYDDEDALQLVAQSLGMRLLLGRQDGREPAAPQSIETASSAAPLRLRHYRFDDTVFIEDAYLIKGVAGAIFWKLATEHAETGRTEFCNRELRLDATLRLPAHFDNLESRLLLLQRRLAERGGGIQIHRSGRGRFRFDVAGDLTLEEL</sequence>
<dbReference type="SUPFAM" id="SSF50475">
    <property type="entry name" value="FMN-binding split barrel"/>
    <property type="match status" value="1"/>
</dbReference>
<dbReference type="InterPro" id="IPR011576">
    <property type="entry name" value="Pyridox_Oxase_N"/>
</dbReference>
<evidence type="ECO:0000313" key="2">
    <source>
        <dbReference type="EMBL" id="PSK84177.1"/>
    </source>
</evidence>
<protein>
    <submittedName>
        <fullName evidence="2">Pyridoxamine 5'-phosphate oxidase</fullName>
    </submittedName>
</protein>
<dbReference type="Proteomes" id="UP000240624">
    <property type="component" value="Unassembled WGS sequence"/>
</dbReference>